<protein>
    <submittedName>
        <fullName evidence="1">Uncharacterized protein</fullName>
    </submittedName>
</protein>
<evidence type="ECO:0000313" key="2">
    <source>
        <dbReference type="Proteomes" id="UP001601992"/>
    </source>
</evidence>
<gene>
    <name evidence="1" type="ORF">ACFYXQ_28710</name>
</gene>
<dbReference type="EMBL" id="JBIAQY010000011">
    <property type="protein sequence ID" value="MFF3571767.1"/>
    <property type="molecule type" value="Genomic_DNA"/>
</dbReference>
<name>A0ABW6S648_9NOCA</name>
<evidence type="ECO:0000313" key="1">
    <source>
        <dbReference type="EMBL" id="MFF3571767.1"/>
    </source>
</evidence>
<organism evidence="1 2">
    <name type="scientific">Nocardia jiangxiensis</name>
    <dbReference type="NCBI Taxonomy" id="282685"/>
    <lineage>
        <taxon>Bacteria</taxon>
        <taxon>Bacillati</taxon>
        <taxon>Actinomycetota</taxon>
        <taxon>Actinomycetes</taxon>
        <taxon>Mycobacteriales</taxon>
        <taxon>Nocardiaceae</taxon>
        <taxon>Nocardia</taxon>
    </lineage>
</organism>
<dbReference type="Proteomes" id="UP001601992">
    <property type="component" value="Unassembled WGS sequence"/>
</dbReference>
<dbReference type="RefSeq" id="WP_040828224.1">
    <property type="nucleotide sequence ID" value="NZ_JBIAQY010000011.1"/>
</dbReference>
<proteinExistence type="predicted"/>
<comment type="caution">
    <text evidence="1">The sequence shown here is derived from an EMBL/GenBank/DDBJ whole genome shotgun (WGS) entry which is preliminary data.</text>
</comment>
<sequence>MDPKEYLRTLRSLHGVAELLLAGPQYRASGTIRLAAAPGGFATTATPRLAVAGDVLSADGAEIGALSGSTYAALAASAGVSAEPPQGVYADGSGVAPQDTIEVDPACARVIAAAFETGDRALRAFAPEATPVLWPEHFDLALTVAEVNYGVSPGDGAIGEPYAYVGPWTRREGAFWNVPFGAARTLTELSDAAGVREFFAEGAREAGGERSE</sequence>
<reference evidence="1 2" key="1">
    <citation type="submission" date="2024-10" db="EMBL/GenBank/DDBJ databases">
        <title>The Natural Products Discovery Center: Release of the First 8490 Sequenced Strains for Exploring Actinobacteria Biosynthetic Diversity.</title>
        <authorList>
            <person name="Kalkreuter E."/>
            <person name="Kautsar S.A."/>
            <person name="Yang D."/>
            <person name="Bader C.D."/>
            <person name="Teijaro C.N."/>
            <person name="Fluegel L."/>
            <person name="Davis C.M."/>
            <person name="Simpson J.R."/>
            <person name="Lauterbach L."/>
            <person name="Steele A.D."/>
            <person name="Gui C."/>
            <person name="Meng S."/>
            <person name="Li G."/>
            <person name="Viehrig K."/>
            <person name="Ye F."/>
            <person name="Su P."/>
            <person name="Kiefer A.F."/>
            <person name="Nichols A."/>
            <person name="Cepeda A.J."/>
            <person name="Yan W."/>
            <person name="Fan B."/>
            <person name="Jiang Y."/>
            <person name="Adhikari A."/>
            <person name="Zheng C.-J."/>
            <person name="Schuster L."/>
            <person name="Cowan T.M."/>
            <person name="Smanski M.J."/>
            <person name="Chevrette M.G."/>
            <person name="De Carvalho L.P.S."/>
            <person name="Shen B."/>
        </authorList>
    </citation>
    <scope>NUCLEOTIDE SEQUENCE [LARGE SCALE GENOMIC DNA]</scope>
    <source>
        <strain evidence="1 2">NPDC002593</strain>
    </source>
</reference>
<keyword evidence="2" id="KW-1185">Reference proteome</keyword>
<accession>A0ABW6S648</accession>